<dbReference type="AlphaFoldDB" id="A0A5B6VV51"/>
<proteinExistence type="predicted"/>
<dbReference type="InterPro" id="IPR046349">
    <property type="entry name" value="C1-like_sf"/>
</dbReference>
<dbReference type="EMBL" id="SMMG02000005">
    <property type="protein sequence ID" value="KAA3472875.1"/>
    <property type="molecule type" value="Genomic_DNA"/>
</dbReference>
<gene>
    <name evidence="1" type="ORF">EPI10_023299</name>
</gene>
<sequence length="317" mass="36617">MKDSFRNMIQICNLNTSNLECIIKNLVVVLHSTVKNFNPRVINDENEIAKRDNEDLQRTTTLHFSHPHQLTHCKVSPMTELGEEIFEEIWESSELKFMACKRELQDTLTFICLPCQFVIHESCMNNMSMQVQSCLFHPHQILHPRPFFNARGQIRCYACRKKVNGFSFYYNECDVDLHVSCTKYQTRATKHNCHPHNLLQLGKSIIVEISYHDCGHKNCNDSIFSCRNCDFNVLEPSEEILLDPRRIEENFDDGNVKDYVVVHFIAVNFVHSTSTANVLLQKMKPQKQGISKPLSTILVIAIKLHGARSAFSKQSQT</sequence>
<evidence type="ECO:0000313" key="1">
    <source>
        <dbReference type="EMBL" id="KAA3472875.1"/>
    </source>
</evidence>
<keyword evidence="2" id="KW-1185">Reference proteome</keyword>
<comment type="caution">
    <text evidence="1">The sequence shown here is derived from an EMBL/GenBank/DDBJ whole genome shotgun (WGS) entry which is preliminary data.</text>
</comment>
<dbReference type="SUPFAM" id="SSF57889">
    <property type="entry name" value="Cysteine-rich domain"/>
    <property type="match status" value="1"/>
</dbReference>
<dbReference type="OrthoDB" id="1744448at2759"/>
<organism evidence="1 2">
    <name type="scientific">Gossypium australe</name>
    <dbReference type="NCBI Taxonomy" id="47621"/>
    <lineage>
        <taxon>Eukaryota</taxon>
        <taxon>Viridiplantae</taxon>
        <taxon>Streptophyta</taxon>
        <taxon>Embryophyta</taxon>
        <taxon>Tracheophyta</taxon>
        <taxon>Spermatophyta</taxon>
        <taxon>Magnoliopsida</taxon>
        <taxon>eudicotyledons</taxon>
        <taxon>Gunneridae</taxon>
        <taxon>Pentapetalae</taxon>
        <taxon>rosids</taxon>
        <taxon>malvids</taxon>
        <taxon>Malvales</taxon>
        <taxon>Malvaceae</taxon>
        <taxon>Malvoideae</taxon>
        <taxon>Gossypium</taxon>
    </lineage>
</organism>
<dbReference type="PANTHER" id="PTHR46288">
    <property type="entry name" value="PHORBOL-ESTER/DAG-TYPE DOMAIN-CONTAINING PROTEIN"/>
    <property type="match status" value="1"/>
</dbReference>
<protein>
    <submittedName>
        <fullName evidence="1">Cysteine/Histidine-rich C1 domain family protein</fullName>
    </submittedName>
</protein>
<dbReference type="PANTHER" id="PTHR46288:SF86">
    <property type="entry name" value="PHORBOL-ESTER_DAG-TYPE DOMAIN-CONTAINING PROTEIN"/>
    <property type="match status" value="1"/>
</dbReference>
<accession>A0A5B6VV51</accession>
<evidence type="ECO:0000313" key="2">
    <source>
        <dbReference type="Proteomes" id="UP000325315"/>
    </source>
</evidence>
<name>A0A5B6VV51_9ROSI</name>
<reference evidence="1" key="1">
    <citation type="submission" date="2019-08" db="EMBL/GenBank/DDBJ databases">
        <authorList>
            <person name="Liu F."/>
        </authorList>
    </citation>
    <scope>NUCLEOTIDE SEQUENCE [LARGE SCALE GENOMIC DNA]</scope>
    <source>
        <strain evidence="1">PA1801</strain>
        <tissue evidence="1">Leaf</tissue>
    </source>
</reference>
<dbReference type="Proteomes" id="UP000325315">
    <property type="component" value="Unassembled WGS sequence"/>
</dbReference>